<evidence type="ECO:0000313" key="4">
    <source>
        <dbReference type="Proteomes" id="UP000192674"/>
    </source>
</evidence>
<dbReference type="Pfam" id="PF13560">
    <property type="entry name" value="HTH_31"/>
    <property type="match status" value="1"/>
</dbReference>
<dbReference type="Gene3D" id="2.130.10.10">
    <property type="entry name" value="YVTN repeat-like/Quinoprotein amine dehydrogenase"/>
    <property type="match status" value="1"/>
</dbReference>
<dbReference type="OrthoDB" id="192618at2"/>
<proteinExistence type="predicted"/>
<dbReference type="InterPro" id="IPR015943">
    <property type="entry name" value="WD40/YVTN_repeat-like_dom_sf"/>
</dbReference>
<dbReference type="Gene3D" id="3.40.50.300">
    <property type="entry name" value="P-loop containing nucleotide triphosphate hydrolases"/>
    <property type="match status" value="1"/>
</dbReference>
<dbReference type="InterPro" id="IPR001387">
    <property type="entry name" value="Cro/C1-type_HTH"/>
</dbReference>
<dbReference type="RefSeq" id="WP_084425162.1">
    <property type="nucleotide sequence ID" value="NZ_FWXV01000001.1"/>
</dbReference>
<dbReference type="CDD" id="cd00093">
    <property type="entry name" value="HTH_XRE"/>
    <property type="match status" value="1"/>
</dbReference>
<dbReference type="AlphaFoldDB" id="A0A1W2B7P8"/>
<dbReference type="EMBL" id="FWXV01000001">
    <property type="protein sequence ID" value="SMC68820.1"/>
    <property type="molecule type" value="Genomic_DNA"/>
</dbReference>
<protein>
    <submittedName>
        <fullName evidence="3">Helix-turn-helix domain-containing protein</fullName>
    </submittedName>
</protein>
<feature type="transmembrane region" description="Helical" evidence="1">
    <location>
        <begin position="537"/>
        <end position="556"/>
    </location>
</feature>
<keyword evidence="1" id="KW-0472">Membrane</keyword>
<dbReference type="Proteomes" id="UP000192674">
    <property type="component" value="Unassembled WGS sequence"/>
</dbReference>
<sequence>MPRAERPLEHDGSALTDFAADLRKLREEAGSPPYRELAKRAHYSATTLSDAAGGRRLPSLAVTLAFVTACDGDRDEWERRWHRLAADLNDSDGPPEPVGEAPYVGLSAYRSEDAQWFFGRERLVEDLAMRLSTQRFLAVFGPSGAGKSSVLRAGLIPALRSSPDSGAVVLFTPGTHPVRECAIHLAPLVGAMAVAVETELRAAPHALHSLTKQLRIDRPTTAEPVVVVDQFEEVFTLCTDPDERATFLGLLLTAISSESGCRVVLGVRADFYSHCAQHPELAAALQDAQITVGPMTAGELRRAITRPANIAECAVESDLLSALVAHTHGQAGTLPLLSHALLETWRRRKGNTLTLAGFQATGGIDGALARTAEAVYSSLTTRQQDVAQHLLRRLVVLGEGTEDTRRRVRRSELDDTPDTTAVLNAFGGARLLTFGRDDVEITHEALIGAWPRLQRWLNADREGHRLHRELTDAAAVWQNHDQDPATLVRGNRLTLLTDWANDDKGLTELEQAFLQASAAADEAARTSTRRQIRRQRVLIAVLTVLVVLATGAFVYASNAQQTAAQQRETALALRTALASRAVPVAEGLIHTDPRRAAMLALAAYRLNPSQATESPLIGASAALAAIDLKTEFATVSANSEVLVAGHPDTGIVTIFSITDDGLREESSVPFVDGARAGLRPSVSPHGKVLLSPGHNGELVVWDISDIREPVRRATVPATTHVSGWSPDGRYILTTNVLAVPKYVPDISELWDLGDPATPVHTATLPGTWPQFAAGRDLVATIKPMPDGDTVVLHKLLPDGKTYEPRATITTPGMTVRQVAFSHDGRQATLSEFKKERDLEYPHSVSWWRTEWGGSAELLMRAGYTPAEIPVLQVSPDGSRPPTVLTQTLNAITMLDTPEFGPDRSIRGGSADRVLSTTTSGALDIALVHYAHRLNALLLVTNHNGKYEYRRLELSAEKSASNACGRDVERTAAGIWATNFPGVTPFRLCP</sequence>
<dbReference type="SUPFAM" id="SSF52540">
    <property type="entry name" value="P-loop containing nucleoside triphosphate hydrolases"/>
    <property type="match status" value="1"/>
</dbReference>
<dbReference type="Pfam" id="PF20703">
    <property type="entry name" value="nSTAND1"/>
    <property type="match status" value="1"/>
</dbReference>
<reference evidence="3 4" key="1">
    <citation type="submission" date="2017-04" db="EMBL/GenBank/DDBJ databases">
        <authorList>
            <person name="Afonso C.L."/>
            <person name="Miller P.J."/>
            <person name="Scott M.A."/>
            <person name="Spackman E."/>
            <person name="Goraichik I."/>
            <person name="Dimitrov K.M."/>
            <person name="Suarez D.L."/>
            <person name="Swayne D.E."/>
        </authorList>
    </citation>
    <scope>NUCLEOTIDE SEQUENCE [LARGE SCALE GENOMIC DNA]</scope>
    <source>
        <strain evidence="3 4">DSM 43828</strain>
    </source>
</reference>
<evidence type="ECO:0000256" key="1">
    <source>
        <dbReference type="SAM" id="Phobius"/>
    </source>
</evidence>
<evidence type="ECO:0000313" key="3">
    <source>
        <dbReference type="EMBL" id="SMC68820.1"/>
    </source>
</evidence>
<evidence type="ECO:0000259" key="2">
    <source>
        <dbReference type="SMART" id="SM00530"/>
    </source>
</evidence>
<feature type="domain" description="HTH cro/C1-type" evidence="2">
    <location>
        <begin position="21"/>
        <end position="77"/>
    </location>
</feature>
<dbReference type="SUPFAM" id="SSF51004">
    <property type="entry name" value="C-terminal (heme d1) domain of cytochrome cd1-nitrite reductase"/>
    <property type="match status" value="1"/>
</dbReference>
<keyword evidence="4" id="KW-1185">Reference proteome</keyword>
<dbReference type="InterPro" id="IPR027417">
    <property type="entry name" value="P-loop_NTPase"/>
</dbReference>
<dbReference type="InterPro" id="IPR049052">
    <property type="entry name" value="nSTAND1"/>
</dbReference>
<name>A0A1W2B7P8_KIBAR</name>
<dbReference type="SMART" id="SM00530">
    <property type="entry name" value="HTH_XRE"/>
    <property type="match status" value="1"/>
</dbReference>
<gene>
    <name evidence="3" type="ORF">SAMN05661093_01440</name>
</gene>
<dbReference type="InterPro" id="IPR011048">
    <property type="entry name" value="Haem_d1_sf"/>
</dbReference>
<accession>A0A1W2B7P8</accession>
<keyword evidence="1" id="KW-1133">Transmembrane helix</keyword>
<organism evidence="3 4">
    <name type="scientific">Kibdelosporangium aridum</name>
    <dbReference type="NCBI Taxonomy" id="2030"/>
    <lineage>
        <taxon>Bacteria</taxon>
        <taxon>Bacillati</taxon>
        <taxon>Actinomycetota</taxon>
        <taxon>Actinomycetes</taxon>
        <taxon>Pseudonocardiales</taxon>
        <taxon>Pseudonocardiaceae</taxon>
        <taxon>Kibdelosporangium</taxon>
    </lineage>
</organism>
<keyword evidence="1" id="KW-0812">Transmembrane</keyword>